<dbReference type="EMBL" id="BMIG01000009">
    <property type="protein sequence ID" value="GGB03384.1"/>
    <property type="molecule type" value="Genomic_DNA"/>
</dbReference>
<dbReference type="InterPro" id="IPR002579">
    <property type="entry name" value="Met_Sox_Rdtase_MsrB_dom"/>
</dbReference>
<comment type="catalytic activity">
    <reaction evidence="7">
        <text>L-methionyl-[protein] + [thioredoxin]-disulfide + H2O = L-methionyl-(R)-S-oxide-[protein] + [thioredoxin]-dithiol</text>
        <dbReference type="Rhea" id="RHEA:24164"/>
        <dbReference type="Rhea" id="RHEA-COMP:10698"/>
        <dbReference type="Rhea" id="RHEA-COMP:10700"/>
        <dbReference type="Rhea" id="RHEA-COMP:12313"/>
        <dbReference type="Rhea" id="RHEA-COMP:12314"/>
        <dbReference type="ChEBI" id="CHEBI:15377"/>
        <dbReference type="ChEBI" id="CHEBI:16044"/>
        <dbReference type="ChEBI" id="CHEBI:29950"/>
        <dbReference type="ChEBI" id="CHEBI:45764"/>
        <dbReference type="ChEBI" id="CHEBI:50058"/>
        <dbReference type="EC" id="1.8.4.12"/>
    </reaction>
</comment>
<dbReference type="Gene3D" id="2.170.150.20">
    <property type="entry name" value="Peptide methionine sulfoxide reductase"/>
    <property type="match status" value="1"/>
</dbReference>
<accession>A0A916SJX2</accession>
<keyword evidence="4" id="KW-0479">Metal-binding</keyword>
<comment type="similarity">
    <text evidence="2">Belongs to the MsrB Met sulfoxide reductase family.</text>
</comment>
<feature type="domain" description="MsrB" evidence="8">
    <location>
        <begin position="9"/>
        <end position="135"/>
    </location>
</feature>
<dbReference type="PROSITE" id="PS51790">
    <property type="entry name" value="MSRB"/>
    <property type="match status" value="1"/>
</dbReference>
<evidence type="ECO:0000313" key="9">
    <source>
        <dbReference type="EMBL" id="GGB03384.1"/>
    </source>
</evidence>
<dbReference type="FunFam" id="2.170.150.20:FF:000001">
    <property type="entry name" value="Peptide methionine sulfoxide reductase MsrB"/>
    <property type="match status" value="1"/>
</dbReference>
<evidence type="ECO:0000256" key="7">
    <source>
        <dbReference type="ARBA" id="ARBA00048488"/>
    </source>
</evidence>
<evidence type="ECO:0000256" key="6">
    <source>
        <dbReference type="ARBA" id="ARBA00023002"/>
    </source>
</evidence>
<dbReference type="InterPro" id="IPR011057">
    <property type="entry name" value="Mss4-like_sf"/>
</dbReference>
<protein>
    <recommendedName>
        <fullName evidence="3">peptide-methionine (R)-S-oxide reductase</fullName>
        <ecNumber evidence="3">1.8.4.12</ecNumber>
    </recommendedName>
</protein>
<evidence type="ECO:0000256" key="2">
    <source>
        <dbReference type="ARBA" id="ARBA00007174"/>
    </source>
</evidence>
<dbReference type="PANTHER" id="PTHR10173:SF52">
    <property type="entry name" value="METHIONINE-R-SULFOXIDE REDUCTASE B1"/>
    <property type="match status" value="1"/>
</dbReference>
<name>A0A916SJX2_9BURK</name>
<dbReference type="GO" id="GO:0033743">
    <property type="term" value="F:peptide-methionine (R)-S-oxide reductase activity"/>
    <property type="evidence" value="ECO:0007669"/>
    <property type="project" value="UniProtKB-EC"/>
</dbReference>
<organism evidence="9 10">
    <name type="scientific">Polaromonas eurypsychrophila</name>
    <dbReference type="NCBI Taxonomy" id="1614635"/>
    <lineage>
        <taxon>Bacteria</taxon>
        <taxon>Pseudomonadati</taxon>
        <taxon>Pseudomonadota</taxon>
        <taxon>Betaproteobacteria</taxon>
        <taxon>Burkholderiales</taxon>
        <taxon>Comamonadaceae</taxon>
        <taxon>Polaromonas</taxon>
    </lineage>
</organism>
<evidence type="ECO:0000256" key="4">
    <source>
        <dbReference type="ARBA" id="ARBA00022723"/>
    </source>
</evidence>
<sequence>MTGKIQKTDAEWKAVLAEKGAERGAFEVTRHAATERPFTGKFESVWDDGSYHCVCCGNELFDASTKFDAGCGWPSFSLAVPGAITDIVDRSHGMTRTETVCSQCGAHLGHVFPDGPTDTGLRYCMNSASLDFKTK</sequence>
<keyword evidence="10" id="KW-1185">Reference proteome</keyword>
<dbReference type="PANTHER" id="PTHR10173">
    <property type="entry name" value="METHIONINE SULFOXIDE REDUCTASE"/>
    <property type="match status" value="1"/>
</dbReference>
<evidence type="ECO:0000313" key="10">
    <source>
        <dbReference type="Proteomes" id="UP000620596"/>
    </source>
</evidence>
<comment type="cofactor">
    <cofactor evidence="1">
        <name>Zn(2+)</name>
        <dbReference type="ChEBI" id="CHEBI:29105"/>
    </cofactor>
</comment>
<keyword evidence="6" id="KW-0560">Oxidoreductase</keyword>
<dbReference type="InterPro" id="IPR028427">
    <property type="entry name" value="Met_Sox_Rdtase_MsrB"/>
</dbReference>
<dbReference type="GO" id="GO:0006979">
    <property type="term" value="P:response to oxidative stress"/>
    <property type="evidence" value="ECO:0007669"/>
    <property type="project" value="InterPro"/>
</dbReference>
<dbReference type="GO" id="GO:0046872">
    <property type="term" value="F:metal ion binding"/>
    <property type="evidence" value="ECO:0007669"/>
    <property type="project" value="UniProtKB-KW"/>
</dbReference>
<dbReference type="SUPFAM" id="SSF51316">
    <property type="entry name" value="Mss4-like"/>
    <property type="match status" value="1"/>
</dbReference>
<evidence type="ECO:0000256" key="1">
    <source>
        <dbReference type="ARBA" id="ARBA00001947"/>
    </source>
</evidence>
<evidence type="ECO:0000256" key="5">
    <source>
        <dbReference type="ARBA" id="ARBA00022833"/>
    </source>
</evidence>
<dbReference type="NCBIfam" id="TIGR00357">
    <property type="entry name" value="peptide-methionine (R)-S-oxide reductase MsrB"/>
    <property type="match status" value="1"/>
</dbReference>
<dbReference type="Pfam" id="PF01641">
    <property type="entry name" value="SelR"/>
    <property type="match status" value="1"/>
</dbReference>
<dbReference type="AlphaFoldDB" id="A0A916SJX2"/>
<keyword evidence="5" id="KW-0862">Zinc</keyword>
<dbReference type="GO" id="GO:0005737">
    <property type="term" value="C:cytoplasm"/>
    <property type="evidence" value="ECO:0007669"/>
    <property type="project" value="TreeGrafter"/>
</dbReference>
<dbReference type="Proteomes" id="UP000620596">
    <property type="component" value="Unassembled WGS sequence"/>
</dbReference>
<comment type="caution">
    <text evidence="9">The sequence shown here is derived from an EMBL/GenBank/DDBJ whole genome shotgun (WGS) entry which is preliminary data.</text>
</comment>
<evidence type="ECO:0000259" key="8">
    <source>
        <dbReference type="PROSITE" id="PS51790"/>
    </source>
</evidence>
<reference evidence="9" key="1">
    <citation type="journal article" date="2014" name="Int. J. Syst. Evol. Microbiol.">
        <title>Complete genome sequence of Corynebacterium casei LMG S-19264T (=DSM 44701T), isolated from a smear-ripened cheese.</title>
        <authorList>
            <consortium name="US DOE Joint Genome Institute (JGI-PGF)"/>
            <person name="Walter F."/>
            <person name="Albersmeier A."/>
            <person name="Kalinowski J."/>
            <person name="Ruckert C."/>
        </authorList>
    </citation>
    <scope>NUCLEOTIDE SEQUENCE</scope>
    <source>
        <strain evidence="9">CGMCC 1.15322</strain>
    </source>
</reference>
<dbReference type="EC" id="1.8.4.12" evidence="3"/>
<dbReference type="GO" id="GO:0030091">
    <property type="term" value="P:protein repair"/>
    <property type="evidence" value="ECO:0007669"/>
    <property type="project" value="InterPro"/>
</dbReference>
<reference evidence="9" key="2">
    <citation type="submission" date="2020-09" db="EMBL/GenBank/DDBJ databases">
        <authorList>
            <person name="Sun Q."/>
            <person name="Zhou Y."/>
        </authorList>
    </citation>
    <scope>NUCLEOTIDE SEQUENCE</scope>
    <source>
        <strain evidence="9">CGMCC 1.15322</strain>
    </source>
</reference>
<proteinExistence type="inferred from homology"/>
<dbReference type="RefSeq" id="WP_188708892.1">
    <property type="nucleotide sequence ID" value="NZ_BMIG01000009.1"/>
</dbReference>
<gene>
    <name evidence="9" type="primary">msrB</name>
    <name evidence="9" type="ORF">GCM10011496_25450</name>
</gene>
<evidence type="ECO:0000256" key="3">
    <source>
        <dbReference type="ARBA" id="ARBA00012499"/>
    </source>
</evidence>